<reference evidence="2" key="1">
    <citation type="journal article" date="2018" name="Gigascience">
        <title>Genome assembly of the Pink Ipe (Handroanthus impetiginosus, Bignoniaceae), a highly valued, ecologically keystone Neotropical timber forest tree.</title>
        <authorList>
            <person name="Silva-Junior O.B."/>
            <person name="Grattapaglia D."/>
            <person name="Novaes E."/>
            <person name="Collevatti R.G."/>
        </authorList>
    </citation>
    <scope>NUCLEOTIDE SEQUENCE [LARGE SCALE GENOMIC DNA]</scope>
    <source>
        <strain evidence="2">cv. UFG-1</strain>
    </source>
</reference>
<dbReference type="PANTHER" id="PTHR33181:SF53">
    <property type="match status" value="1"/>
</dbReference>
<gene>
    <name evidence="1" type="ORF">CDL12_09085</name>
</gene>
<dbReference type="OrthoDB" id="661559at2759"/>
<name>A0A2G9HL55_9LAMI</name>
<comment type="caution">
    <text evidence="1">The sequence shown here is derived from an EMBL/GenBank/DDBJ whole genome shotgun (WGS) entry which is preliminary data.</text>
</comment>
<protein>
    <submittedName>
        <fullName evidence="1">Uncharacterized protein</fullName>
    </submittedName>
</protein>
<evidence type="ECO:0000313" key="1">
    <source>
        <dbReference type="EMBL" id="PIN18257.1"/>
    </source>
</evidence>
<sequence length="64" mass="7403">MGWLHSFLSPLKKFLGRLRAAKRTRNFNQNCRGIYVLYEDVKSCSCEDVHALWTLLVDSDAKLS</sequence>
<dbReference type="AlphaFoldDB" id="A0A2G9HL55"/>
<evidence type="ECO:0000313" key="2">
    <source>
        <dbReference type="Proteomes" id="UP000231279"/>
    </source>
</evidence>
<organism evidence="1 2">
    <name type="scientific">Handroanthus impetiginosus</name>
    <dbReference type="NCBI Taxonomy" id="429701"/>
    <lineage>
        <taxon>Eukaryota</taxon>
        <taxon>Viridiplantae</taxon>
        <taxon>Streptophyta</taxon>
        <taxon>Embryophyta</taxon>
        <taxon>Tracheophyta</taxon>
        <taxon>Spermatophyta</taxon>
        <taxon>Magnoliopsida</taxon>
        <taxon>eudicotyledons</taxon>
        <taxon>Gunneridae</taxon>
        <taxon>Pentapetalae</taxon>
        <taxon>asterids</taxon>
        <taxon>lamiids</taxon>
        <taxon>Lamiales</taxon>
        <taxon>Bignoniaceae</taxon>
        <taxon>Crescentiina</taxon>
        <taxon>Tabebuia alliance</taxon>
        <taxon>Handroanthus</taxon>
    </lineage>
</organism>
<dbReference type="PANTHER" id="PTHR33181">
    <property type="entry name" value="OS01G0778500 PROTEIN"/>
    <property type="match status" value="1"/>
</dbReference>
<accession>A0A2G9HL55</accession>
<proteinExistence type="predicted"/>
<dbReference type="EMBL" id="NKXS01001494">
    <property type="protein sequence ID" value="PIN18257.1"/>
    <property type="molecule type" value="Genomic_DNA"/>
</dbReference>
<keyword evidence="2" id="KW-1185">Reference proteome</keyword>
<dbReference type="Proteomes" id="UP000231279">
    <property type="component" value="Unassembled WGS sequence"/>
</dbReference>